<sequence length="128" mass="14461">MFLCKKGRVIDGKWKCLKLSSWSWLSGQENMVSIILQHFATYFEHLHRIVHFGRIHAWLPVELSTLRSQSVILHVSSSVVVSFYREPQNVLGGEGIIVEDCGGGHVLDILHGDFQFQAAHISSSTFLI</sequence>
<name>A0ACC0SCN2_POPTR</name>
<dbReference type="Proteomes" id="UP000006729">
    <property type="component" value="Chromosome 10"/>
</dbReference>
<reference evidence="1 2" key="1">
    <citation type="journal article" date="2006" name="Science">
        <title>The genome of black cottonwood, Populus trichocarpa (Torr. &amp; Gray).</title>
        <authorList>
            <person name="Tuskan G.A."/>
            <person name="Difazio S."/>
            <person name="Jansson S."/>
            <person name="Bohlmann J."/>
            <person name="Grigoriev I."/>
            <person name="Hellsten U."/>
            <person name="Putnam N."/>
            <person name="Ralph S."/>
            <person name="Rombauts S."/>
            <person name="Salamov A."/>
            <person name="Schein J."/>
            <person name="Sterck L."/>
            <person name="Aerts A."/>
            <person name="Bhalerao R.R."/>
            <person name="Bhalerao R.P."/>
            <person name="Blaudez D."/>
            <person name="Boerjan W."/>
            <person name="Brun A."/>
            <person name="Brunner A."/>
            <person name="Busov V."/>
            <person name="Campbell M."/>
            <person name="Carlson J."/>
            <person name="Chalot M."/>
            <person name="Chapman J."/>
            <person name="Chen G.L."/>
            <person name="Cooper D."/>
            <person name="Coutinho P.M."/>
            <person name="Couturier J."/>
            <person name="Covert S."/>
            <person name="Cronk Q."/>
            <person name="Cunningham R."/>
            <person name="Davis J."/>
            <person name="Degroeve S."/>
            <person name="Dejardin A."/>
            <person name="Depamphilis C."/>
            <person name="Detter J."/>
            <person name="Dirks B."/>
            <person name="Dubchak I."/>
            <person name="Duplessis S."/>
            <person name="Ehlting J."/>
            <person name="Ellis B."/>
            <person name="Gendler K."/>
            <person name="Goodstein D."/>
            <person name="Gribskov M."/>
            <person name="Grimwood J."/>
            <person name="Groover A."/>
            <person name="Gunter L."/>
            <person name="Hamberger B."/>
            <person name="Heinze B."/>
            <person name="Helariutta Y."/>
            <person name="Henrissat B."/>
            <person name="Holligan D."/>
            <person name="Holt R."/>
            <person name="Huang W."/>
            <person name="Islam-Faridi N."/>
            <person name="Jones S."/>
            <person name="Jones-Rhoades M."/>
            <person name="Jorgensen R."/>
            <person name="Joshi C."/>
            <person name="Kangasjarvi J."/>
            <person name="Karlsson J."/>
            <person name="Kelleher C."/>
            <person name="Kirkpatrick R."/>
            <person name="Kirst M."/>
            <person name="Kohler A."/>
            <person name="Kalluri U."/>
            <person name="Larimer F."/>
            <person name="Leebens-Mack J."/>
            <person name="Leple J.C."/>
            <person name="Locascio P."/>
            <person name="Lou Y."/>
            <person name="Lucas S."/>
            <person name="Martin F."/>
            <person name="Montanini B."/>
            <person name="Napoli C."/>
            <person name="Nelson D.R."/>
            <person name="Nelson C."/>
            <person name="Nieminen K."/>
            <person name="Nilsson O."/>
            <person name="Pereda V."/>
            <person name="Peter G."/>
            <person name="Philippe R."/>
            <person name="Pilate G."/>
            <person name="Poliakov A."/>
            <person name="Razumovskaya J."/>
            <person name="Richardson P."/>
            <person name="Rinaldi C."/>
            <person name="Ritland K."/>
            <person name="Rouze P."/>
            <person name="Ryaboy D."/>
            <person name="Schmutz J."/>
            <person name="Schrader J."/>
            <person name="Segerman B."/>
            <person name="Shin H."/>
            <person name="Siddiqui A."/>
            <person name="Sterky F."/>
            <person name="Terry A."/>
            <person name="Tsai C.J."/>
            <person name="Uberbacher E."/>
            <person name="Unneberg P."/>
            <person name="Vahala J."/>
            <person name="Wall K."/>
            <person name="Wessler S."/>
            <person name="Yang G."/>
            <person name="Yin T."/>
            <person name="Douglas C."/>
            <person name="Marra M."/>
            <person name="Sandberg G."/>
            <person name="Van de Peer Y."/>
            <person name="Rokhsar D."/>
        </authorList>
    </citation>
    <scope>NUCLEOTIDE SEQUENCE [LARGE SCALE GENOMIC DNA]</scope>
    <source>
        <strain evidence="2">cv. Nisqually</strain>
    </source>
</reference>
<dbReference type="EMBL" id="CM009299">
    <property type="protein sequence ID" value="KAI9386920.1"/>
    <property type="molecule type" value="Genomic_DNA"/>
</dbReference>
<accession>A0ACC0SCN2</accession>
<evidence type="ECO:0000313" key="2">
    <source>
        <dbReference type="Proteomes" id="UP000006729"/>
    </source>
</evidence>
<proteinExistence type="predicted"/>
<evidence type="ECO:0000313" key="1">
    <source>
        <dbReference type="EMBL" id="KAI9386920.1"/>
    </source>
</evidence>
<keyword evidence="2" id="KW-1185">Reference proteome</keyword>
<organism evidence="1 2">
    <name type="scientific">Populus trichocarpa</name>
    <name type="common">Western balsam poplar</name>
    <name type="synonym">Populus balsamifera subsp. trichocarpa</name>
    <dbReference type="NCBI Taxonomy" id="3694"/>
    <lineage>
        <taxon>Eukaryota</taxon>
        <taxon>Viridiplantae</taxon>
        <taxon>Streptophyta</taxon>
        <taxon>Embryophyta</taxon>
        <taxon>Tracheophyta</taxon>
        <taxon>Spermatophyta</taxon>
        <taxon>Magnoliopsida</taxon>
        <taxon>eudicotyledons</taxon>
        <taxon>Gunneridae</taxon>
        <taxon>Pentapetalae</taxon>
        <taxon>rosids</taxon>
        <taxon>fabids</taxon>
        <taxon>Malpighiales</taxon>
        <taxon>Salicaceae</taxon>
        <taxon>Saliceae</taxon>
        <taxon>Populus</taxon>
    </lineage>
</organism>
<gene>
    <name evidence="1" type="ORF">POPTR_010G094250v4</name>
</gene>
<comment type="caution">
    <text evidence="1">The sequence shown here is derived from an EMBL/GenBank/DDBJ whole genome shotgun (WGS) entry which is preliminary data.</text>
</comment>
<protein>
    <submittedName>
        <fullName evidence="1">Uncharacterized protein</fullName>
    </submittedName>
</protein>